<reference evidence="3 4" key="1">
    <citation type="submission" date="2019-06" db="EMBL/GenBank/DDBJ databases">
        <title>Draft genome sequence of the filamentous fungus Phialemoniopsis curvata isolated from diesel fuel.</title>
        <authorList>
            <person name="Varaljay V.A."/>
            <person name="Lyon W.J."/>
            <person name="Crouch A.L."/>
            <person name="Drake C.E."/>
            <person name="Hollomon J.M."/>
            <person name="Nadeau L.J."/>
            <person name="Nunn H.S."/>
            <person name="Stevenson B.S."/>
            <person name="Bojanowski C.L."/>
            <person name="Crookes-Goodson W.J."/>
        </authorList>
    </citation>
    <scope>NUCLEOTIDE SEQUENCE [LARGE SCALE GENOMIC DNA]</scope>
    <source>
        <strain evidence="3 4">D216</strain>
    </source>
</reference>
<comment type="caution">
    <text evidence="3">The sequence shown here is derived from an EMBL/GenBank/DDBJ whole genome shotgun (WGS) entry which is preliminary data.</text>
</comment>
<dbReference type="GeneID" id="41972204"/>
<feature type="compositionally biased region" description="Basic and acidic residues" evidence="1">
    <location>
        <begin position="87"/>
        <end position="98"/>
    </location>
</feature>
<dbReference type="AlphaFoldDB" id="A0A507BCR8"/>
<evidence type="ECO:0000256" key="2">
    <source>
        <dbReference type="SAM" id="Phobius"/>
    </source>
</evidence>
<gene>
    <name evidence="3" type="ORF">E0L32_004757</name>
</gene>
<feature type="region of interest" description="Disordered" evidence="1">
    <location>
        <begin position="79"/>
        <end position="98"/>
    </location>
</feature>
<evidence type="ECO:0000313" key="4">
    <source>
        <dbReference type="Proteomes" id="UP000319257"/>
    </source>
</evidence>
<dbReference type="EMBL" id="SKBQ01000023">
    <property type="protein sequence ID" value="TPX15199.1"/>
    <property type="molecule type" value="Genomic_DNA"/>
</dbReference>
<keyword evidence="2" id="KW-1133">Transmembrane helix</keyword>
<feature type="transmembrane region" description="Helical" evidence="2">
    <location>
        <begin position="44"/>
        <end position="67"/>
    </location>
</feature>
<accession>A0A507BCR8</accession>
<keyword evidence="2" id="KW-0472">Membrane</keyword>
<keyword evidence="4" id="KW-1185">Reference proteome</keyword>
<dbReference type="InParanoid" id="A0A507BCR8"/>
<evidence type="ECO:0000256" key="1">
    <source>
        <dbReference type="SAM" id="MobiDB-lite"/>
    </source>
</evidence>
<name>A0A507BCR8_9PEZI</name>
<dbReference type="Pfam" id="PF06522">
    <property type="entry name" value="B12D"/>
    <property type="match status" value="1"/>
</dbReference>
<dbReference type="OrthoDB" id="202195at2759"/>
<protein>
    <submittedName>
        <fullName evidence="3">Uncharacterized protein</fullName>
    </submittedName>
</protein>
<dbReference type="RefSeq" id="XP_030996910.1">
    <property type="nucleotide sequence ID" value="XM_031139203.1"/>
</dbReference>
<keyword evidence="2" id="KW-0812">Transmembrane</keyword>
<evidence type="ECO:0000313" key="3">
    <source>
        <dbReference type="EMBL" id="TPX15199.1"/>
    </source>
</evidence>
<proteinExistence type="predicted"/>
<dbReference type="Proteomes" id="UP000319257">
    <property type="component" value="Unassembled WGS sequence"/>
</dbReference>
<sequence>MYPSAALRMFRPTGRMMRPVPKEEQAAHTVSQRLRRLRRIPPELLPLGVVVGFALCAAVFSSTRHFMVDKTIRLKRQNRAADNAAHGAEHSAEHSAEH</sequence>
<dbReference type="InterPro" id="IPR010530">
    <property type="entry name" value="B12D"/>
</dbReference>
<organism evidence="3 4">
    <name type="scientific">Thyridium curvatum</name>
    <dbReference type="NCBI Taxonomy" id="1093900"/>
    <lineage>
        <taxon>Eukaryota</taxon>
        <taxon>Fungi</taxon>
        <taxon>Dikarya</taxon>
        <taxon>Ascomycota</taxon>
        <taxon>Pezizomycotina</taxon>
        <taxon>Sordariomycetes</taxon>
        <taxon>Sordariomycetidae</taxon>
        <taxon>Thyridiales</taxon>
        <taxon>Thyridiaceae</taxon>
        <taxon>Thyridium</taxon>
    </lineage>
</organism>